<dbReference type="PANTHER" id="PTHR33608">
    <property type="entry name" value="BLL2464 PROTEIN"/>
    <property type="match status" value="1"/>
</dbReference>
<reference evidence="2 3" key="1">
    <citation type="submission" date="2019-09" db="EMBL/GenBank/DDBJ databases">
        <title>Phylogeny of genus Pseudoclavibacter and closely related genus.</title>
        <authorList>
            <person name="Li Y."/>
        </authorList>
    </citation>
    <scope>NUCLEOTIDE SEQUENCE [LARGE SCALE GENOMIC DNA]</scope>
    <source>
        <strain evidence="2 3">DSM 23821</strain>
    </source>
</reference>
<keyword evidence="3" id="KW-1185">Reference proteome</keyword>
<dbReference type="Proteomes" id="UP000467240">
    <property type="component" value="Unassembled WGS sequence"/>
</dbReference>
<proteinExistence type="predicted"/>
<dbReference type="EMBL" id="WBJZ01000009">
    <property type="protein sequence ID" value="KAB1657307.1"/>
    <property type="molecule type" value="Genomic_DNA"/>
</dbReference>
<gene>
    <name evidence="2" type="ORF">F8O01_08675</name>
</gene>
<organism evidence="2 3">
    <name type="scientific">Pseudoclavibacter chungangensis</name>
    <dbReference type="NCBI Taxonomy" id="587635"/>
    <lineage>
        <taxon>Bacteria</taxon>
        <taxon>Bacillati</taxon>
        <taxon>Actinomycetota</taxon>
        <taxon>Actinomycetes</taxon>
        <taxon>Micrococcales</taxon>
        <taxon>Microbacteriaceae</taxon>
        <taxon>Pseudoclavibacter</taxon>
    </lineage>
</organism>
<dbReference type="Pfam" id="PF01882">
    <property type="entry name" value="DUF58"/>
    <property type="match status" value="1"/>
</dbReference>
<dbReference type="InterPro" id="IPR002881">
    <property type="entry name" value="DUF58"/>
</dbReference>
<comment type="caution">
    <text evidence="2">The sequence shown here is derived from an EMBL/GenBank/DDBJ whole genome shotgun (WGS) entry which is preliminary data.</text>
</comment>
<sequence length="297" mass="33379">MTGSLITRVKTKMFLHTRRRVLHLLDGQYASLLRGRSMDFDDLRAYVPGDEVKDIDWKATARTGGAPLVRRYVAERRHRVLFVVDRGRNLLARTPDGERKLDLAIMTVGVLGSIALRHGDEVALVAGDEDGVTQFPFRGSERALEQMLRTVADTPSLTGPQSDLVALLERVRSTVRGRLFLVVLADEVEWNDELAVLVRRLAAQHELVWVELPDADPQAIGPGGERAVDVAGTWHMPGFLSEDRTLRAAYDYARRKRAMAMEDEFDRSAVSLARPTSEDTVIPELLRMMKARSHVHH</sequence>
<name>A0A7J5BSL9_9MICO</name>
<accession>A0A7J5BSL9</accession>
<evidence type="ECO:0000313" key="2">
    <source>
        <dbReference type="EMBL" id="KAB1657307.1"/>
    </source>
</evidence>
<dbReference type="PANTHER" id="PTHR33608:SF6">
    <property type="entry name" value="BLL2464 PROTEIN"/>
    <property type="match status" value="1"/>
</dbReference>
<dbReference type="OrthoDB" id="9776116at2"/>
<dbReference type="AlphaFoldDB" id="A0A7J5BSL9"/>
<dbReference type="RefSeq" id="WP_158040472.1">
    <property type="nucleotide sequence ID" value="NZ_JACCFV010000001.1"/>
</dbReference>
<protein>
    <submittedName>
        <fullName evidence="2">DUF58 domain-containing protein</fullName>
    </submittedName>
</protein>
<evidence type="ECO:0000313" key="3">
    <source>
        <dbReference type="Proteomes" id="UP000467240"/>
    </source>
</evidence>
<feature type="domain" description="DUF58" evidence="1">
    <location>
        <begin position="42"/>
        <end position="256"/>
    </location>
</feature>
<evidence type="ECO:0000259" key="1">
    <source>
        <dbReference type="Pfam" id="PF01882"/>
    </source>
</evidence>